<dbReference type="AlphaFoldDB" id="A0A1B7WK51"/>
<name>A0A1B7WK51_APHFL</name>
<proteinExistence type="predicted"/>
<reference evidence="2 3" key="1">
    <citation type="submission" date="2015-09" db="EMBL/GenBank/DDBJ databases">
        <title>Aphanizomenon flos-aquae WA102.</title>
        <authorList>
            <person name="Driscoll C."/>
        </authorList>
    </citation>
    <scope>NUCLEOTIDE SEQUENCE [LARGE SCALE GENOMIC DNA]</scope>
    <source>
        <strain evidence="2">WA102</strain>
    </source>
</reference>
<feature type="transmembrane region" description="Helical" evidence="1">
    <location>
        <begin position="240"/>
        <end position="261"/>
    </location>
</feature>
<organism evidence="2 3">
    <name type="scientific">Aphanizomenon flos-aquae WA102</name>
    <dbReference type="NCBI Taxonomy" id="1710896"/>
    <lineage>
        <taxon>Bacteria</taxon>
        <taxon>Bacillati</taxon>
        <taxon>Cyanobacteriota</taxon>
        <taxon>Cyanophyceae</taxon>
        <taxon>Nostocales</taxon>
        <taxon>Aphanizomenonaceae</taxon>
        <taxon>Aphanizomenon</taxon>
    </lineage>
</organism>
<dbReference type="PANTHER" id="PTHR38592">
    <property type="entry name" value="BLL4819 PROTEIN"/>
    <property type="match status" value="1"/>
</dbReference>
<dbReference type="Proteomes" id="UP000092093">
    <property type="component" value="Unassembled WGS sequence"/>
</dbReference>
<dbReference type="Pfam" id="PF10129">
    <property type="entry name" value="OpgC_C"/>
    <property type="match status" value="1"/>
</dbReference>
<feature type="transmembrane region" description="Helical" evidence="1">
    <location>
        <begin position="135"/>
        <end position="164"/>
    </location>
</feature>
<comment type="caution">
    <text evidence="2">The sequence shown here is derived from an EMBL/GenBank/DDBJ whole genome shotgun (WGS) entry which is preliminary data.</text>
</comment>
<evidence type="ECO:0000313" key="2">
    <source>
        <dbReference type="EMBL" id="OBQ37504.1"/>
    </source>
</evidence>
<evidence type="ECO:0000256" key="1">
    <source>
        <dbReference type="SAM" id="Phobius"/>
    </source>
</evidence>
<feature type="transmembrane region" description="Helical" evidence="1">
    <location>
        <begin position="329"/>
        <end position="348"/>
    </location>
</feature>
<feature type="transmembrane region" description="Helical" evidence="1">
    <location>
        <begin position="176"/>
        <end position="197"/>
    </location>
</feature>
<gene>
    <name evidence="2" type="ORF">AN484_24910</name>
</gene>
<keyword evidence="1" id="KW-1133">Transmembrane helix</keyword>
<dbReference type="InterPro" id="IPR014550">
    <property type="entry name" value="UCP028704_OpgC"/>
</dbReference>
<feature type="transmembrane region" description="Helical" evidence="1">
    <location>
        <begin position="288"/>
        <end position="309"/>
    </location>
</feature>
<evidence type="ECO:0000313" key="3">
    <source>
        <dbReference type="Proteomes" id="UP000092093"/>
    </source>
</evidence>
<sequence length="382" mass="43404">MHNNTITTNNPPVSWRYDPTLYGNRDLRIDFLRGIAIVSMVFNHLESSSYFSAINRGHIYASAAEGFVFLSGLVLGMVTLGRINKVGFSEAMKKLLERSGKLYLTSFILMSVLGLLSIIAPGWTRPAFDFAPGTWWQILLAAATFHLAPPVIDILQLYVLLLLFSPAIFWMLRKGFWLPVLAISWTFWSIQQLHPYALSFHPLDREHPYFALAGWQILYVHGVLAGYYRQKLQELWGKIPKIPLVLGLVLIVTGSIVTAHYDIQLGAWPAKFSDRVAWLAWTDRSRVGFLRLINHIGFFPLLYIIVDTFWQPLNKILGKLLISLGQNSLYVYIVHVPVTVIWFLIPALVNGNPIVTTIAQAVAVGCFWWLVKKEVLFNIIPR</sequence>
<feature type="transmembrane region" description="Helical" evidence="1">
    <location>
        <begin position="209"/>
        <end position="228"/>
    </location>
</feature>
<keyword evidence="1" id="KW-0472">Membrane</keyword>
<accession>A0A1B7WK51</accession>
<feature type="transmembrane region" description="Helical" evidence="1">
    <location>
        <begin position="59"/>
        <end position="81"/>
    </location>
</feature>
<feature type="transmembrane region" description="Helical" evidence="1">
    <location>
        <begin position="102"/>
        <end position="123"/>
    </location>
</feature>
<dbReference type="PATRIC" id="fig|1710896.3.peg.5192"/>
<feature type="transmembrane region" description="Helical" evidence="1">
    <location>
        <begin position="354"/>
        <end position="371"/>
    </location>
</feature>
<protein>
    <recommendedName>
        <fullName evidence="4">OpgC protein</fullName>
    </recommendedName>
</protein>
<dbReference type="PANTHER" id="PTHR38592:SF3">
    <property type="entry name" value="BLL4819 PROTEIN"/>
    <property type="match status" value="1"/>
</dbReference>
<keyword evidence="1" id="KW-0812">Transmembrane</keyword>
<dbReference type="EMBL" id="LJOW01000260">
    <property type="protein sequence ID" value="OBQ37504.1"/>
    <property type="molecule type" value="Genomic_DNA"/>
</dbReference>
<evidence type="ECO:0008006" key="4">
    <source>
        <dbReference type="Google" id="ProtNLM"/>
    </source>
</evidence>